<accession>A0A9N9P704</accession>
<evidence type="ECO:0000313" key="2">
    <source>
        <dbReference type="Proteomes" id="UP000789396"/>
    </source>
</evidence>
<name>A0A9N9P704_9GLOM</name>
<reference evidence="1" key="1">
    <citation type="submission" date="2021-06" db="EMBL/GenBank/DDBJ databases">
        <authorList>
            <person name="Kallberg Y."/>
            <person name="Tangrot J."/>
            <person name="Rosling A."/>
        </authorList>
    </citation>
    <scope>NUCLEOTIDE SEQUENCE</scope>
    <source>
        <strain evidence="1">IN212</strain>
    </source>
</reference>
<dbReference type="AlphaFoldDB" id="A0A9N9P704"/>
<protein>
    <submittedName>
        <fullName evidence="1">7481_t:CDS:1</fullName>
    </submittedName>
</protein>
<sequence>DEFKHGKPYSKGHYGAICQYCTQGRWQCRKPAIMESYLALHCKGDIRPVPDNVRQKWLIYVAKRNEKTKDNDDSDNESLLSKRSKTSHTDFNLFEPISNERNHELNKALIKAFVCAEISFSVINNPFVRDLFKLMVSGYTPPGRLTLASNIFDEEAARVTVRVG</sequence>
<dbReference type="OrthoDB" id="2438553at2759"/>
<keyword evidence="2" id="KW-1185">Reference proteome</keyword>
<gene>
    <name evidence="1" type="ORF">RFULGI_LOCUS16913</name>
</gene>
<evidence type="ECO:0000313" key="1">
    <source>
        <dbReference type="EMBL" id="CAG8792749.1"/>
    </source>
</evidence>
<dbReference type="Proteomes" id="UP000789396">
    <property type="component" value="Unassembled WGS sequence"/>
</dbReference>
<proteinExistence type="predicted"/>
<feature type="non-terminal residue" evidence="1">
    <location>
        <position position="164"/>
    </location>
</feature>
<comment type="caution">
    <text evidence="1">The sequence shown here is derived from an EMBL/GenBank/DDBJ whole genome shotgun (WGS) entry which is preliminary data.</text>
</comment>
<feature type="non-terminal residue" evidence="1">
    <location>
        <position position="1"/>
    </location>
</feature>
<organism evidence="1 2">
    <name type="scientific">Racocetra fulgida</name>
    <dbReference type="NCBI Taxonomy" id="60492"/>
    <lineage>
        <taxon>Eukaryota</taxon>
        <taxon>Fungi</taxon>
        <taxon>Fungi incertae sedis</taxon>
        <taxon>Mucoromycota</taxon>
        <taxon>Glomeromycotina</taxon>
        <taxon>Glomeromycetes</taxon>
        <taxon>Diversisporales</taxon>
        <taxon>Gigasporaceae</taxon>
        <taxon>Racocetra</taxon>
    </lineage>
</organism>
<dbReference type="EMBL" id="CAJVPZ010062950">
    <property type="protein sequence ID" value="CAG8792749.1"/>
    <property type="molecule type" value="Genomic_DNA"/>
</dbReference>